<evidence type="ECO:0000256" key="8">
    <source>
        <dbReference type="SAM" id="MobiDB-lite"/>
    </source>
</evidence>
<keyword evidence="11" id="KW-1185">Reference proteome</keyword>
<gene>
    <name evidence="10" type="ORF">GCM10011316_08680</name>
</gene>
<dbReference type="InterPro" id="IPR001412">
    <property type="entry name" value="aa-tRNA-synth_I_CS"/>
</dbReference>
<dbReference type="GO" id="GO:0005524">
    <property type="term" value="F:ATP binding"/>
    <property type="evidence" value="ECO:0007669"/>
    <property type="project" value="UniProtKB-KW"/>
</dbReference>
<keyword evidence="5 7" id="KW-0067">ATP-binding</keyword>
<dbReference type="InterPro" id="IPR049940">
    <property type="entry name" value="GluQ/Sye"/>
</dbReference>
<keyword evidence="6 7" id="KW-0030">Aminoacyl-tRNA synthetase</keyword>
<keyword evidence="4" id="KW-0862">Zinc</keyword>
<dbReference type="OrthoDB" id="9807503at2"/>
<comment type="similarity">
    <text evidence="7">Belongs to the class-I aminoacyl-tRNA synthetase family.</text>
</comment>
<evidence type="ECO:0000256" key="5">
    <source>
        <dbReference type="ARBA" id="ARBA00022840"/>
    </source>
</evidence>
<dbReference type="GO" id="GO:0004818">
    <property type="term" value="F:glutamate-tRNA ligase activity"/>
    <property type="evidence" value="ECO:0007669"/>
    <property type="project" value="TreeGrafter"/>
</dbReference>
<evidence type="ECO:0000313" key="11">
    <source>
        <dbReference type="Proteomes" id="UP000605148"/>
    </source>
</evidence>
<feature type="domain" description="Glutamyl/glutaminyl-tRNA synthetase class Ib catalytic" evidence="9">
    <location>
        <begin position="7"/>
        <end position="284"/>
    </location>
</feature>
<sequence length="297" mass="32603">MSERIFRFAPSPNGHLHLGHALSALLNRQAADRFGGRLLLRLEDIDQTRCTPDLEREMLEDLSWLGITFDGPVWRQSERFAAYGTALDRLQSIGLVYRGYLTRAEIKAHVARLESETGRAWPRDPDGAPHYPGDASVLPPDEINSRWTNAAPFALRLDMKAALDQISGPLVWMEASAEGADLANTRPAPIAADPSIWGDVVLARKDTPTSYHLSVVVDDAAQQITDVVRGRDLYAATSVHRLLQDLLGYPAPVYCHHRLILGPDGTKLSKSAGDTSLRALRAAGMNLSGLMRRIGLA</sequence>
<dbReference type="PANTHER" id="PTHR43311">
    <property type="entry name" value="GLUTAMATE--TRNA LIGASE"/>
    <property type="match status" value="1"/>
</dbReference>
<reference evidence="10" key="1">
    <citation type="journal article" date="2014" name="Int. J. Syst. Evol. Microbiol.">
        <title>Complete genome sequence of Corynebacterium casei LMG S-19264T (=DSM 44701T), isolated from a smear-ripened cheese.</title>
        <authorList>
            <consortium name="US DOE Joint Genome Institute (JGI-PGF)"/>
            <person name="Walter F."/>
            <person name="Albersmeier A."/>
            <person name="Kalinowski J."/>
            <person name="Ruckert C."/>
        </authorList>
    </citation>
    <scope>NUCLEOTIDE SEQUENCE</scope>
    <source>
        <strain evidence="10">CGMCC 1.12426</strain>
    </source>
</reference>
<dbReference type="AlphaFoldDB" id="A0A916WY68"/>
<dbReference type="EMBL" id="BMFA01000002">
    <property type="protein sequence ID" value="GGB38888.1"/>
    <property type="molecule type" value="Genomic_DNA"/>
</dbReference>
<evidence type="ECO:0000256" key="7">
    <source>
        <dbReference type="RuleBase" id="RU363037"/>
    </source>
</evidence>
<dbReference type="InterPro" id="IPR020058">
    <property type="entry name" value="Glu/Gln-tRNA-synth_Ib_cat-dom"/>
</dbReference>
<keyword evidence="2" id="KW-0479">Metal-binding</keyword>
<accession>A0A916WY68</accession>
<dbReference type="InterPro" id="IPR014729">
    <property type="entry name" value="Rossmann-like_a/b/a_fold"/>
</dbReference>
<dbReference type="PRINTS" id="PR00987">
    <property type="entry name" value="TRNASYNTHGLU"/>
</dbReference>
<evidence type="ECO:0000313" key="10">
    <source>
        <dbReference type="EMBL" id="GGB38888.1"/>
    </source>
</evidence>
<dbReference type="Pfam" id="PF00749">
    <property type="entry name" value="tRNA-synt_1c"/>
    <property type="match status" value="1"/>
</dbReference>
<dbReference type="GO" id="GO:0006424">
    <property type="term" value="P:glutamyl-tRNA aminoacylation"/>
    <property type="evidence" value="ECO:0007669"/>
    <property type="project" value="TreeGrafter"/>
</dbReference>
<evidence type="ECO:0000256" key="2">
    <source>
        <dbReference type="ARBA" id="ARBA00022723"/>
    </source>
</evidence>
<evidence type="ECO:0000259" key="9">
    <source>
        <dbReference type="Pfam" id="PF00749"/>
    </source>
</evidence>
<proteinExistence type="inferred from homology"/>
<feature type="compositionally biased region" description="Basic and acidic residues" evidence="8">
    <location>
        <begin position="118"/>
        <end position="127"/>
    </location>
</feature>
<dbReference type="PROSITE" id="PS00178">
    <property type="entry name" value="AA_TRNA_LIGASE_I"/>
    <property type="match status" value="1"/>
</dbReference>
<evidence type="ECO:0000256" key="4">
    <source>
        <dbReference type="ARBA" id="ARBA00022833"/>
    </source>
</evidence>
<evidence type="ECO:0000256" key="1">
    <source>
        <dbReference type="ARBA" id="ARBA00022598"/>
    </source>
</evidence>
<protein>
    <submittedName>
        <fullName evidence="10">tRNA glutamyl-Q(34) synthetase GluQRS</fullName>
    </submittedName>
</protein>
<comment type="caution">
    <text evidence="10">The sequence shown here is derived from an EMBL/GenBank/DDBJ whole genome shotgun (WGS) entry which is preliminary data.</text>
</comment>
<dbReference type="GO" id="GO:0005829">
    <property type="term" value="C:cytosol"/>
    <property type="evidence" value="ECO:0007669"/>
    <property type="project" value="TreeGrafter"/>
</dbReference>
<dbReference type="Proteomes" id="UP000605148">
    <property type="component" value="Unassembled WGS sequence"/>
</dbReference>
<keyword evidence="7" id="KW-0648">Protein biosynthesis</keyword>
<evidence type="ECO:0000256" key="6">
    <source>
        <dbReference type="ARBA" id="ARBA00023146"/>
    </source>
</evidence>
<dbReference type="RefSeq" id="WP_150495053.1">
    <property type="nucleotide sequence ID" value="NZ_BMFA01000002.1"/>
</dbReference>
<keyword evidence="1 7" id="KW-0436">Ligase</keyword>
<name>A0A916WY68_9HYPH</name>
<organism evidence="10 11">
    <name type="scientific">Roseibium aquae</name>
    <dbReference type="NCBI Taxonomy" id="1323746"/>
    <lineage>
        <taxon>Bacteria</taxon>
        <taxon>Pseudomonadati</taxon>
        <taxon>Pseudomonadota</taxon>
        <taxon>Alphaproteobacteria</taxon>
        <taxon>Hyphomicrobiales</taxon>
        <taxon>Stappiaceae</taxon>
        <taxon>Roseibium</taxon>
    </lineage>
</organism>
<evidence type="ECO:0000256" key="3">
    <source>
        <dbReference type="ARBA" id="ARBA00022741"/>
    </source>
</evidence>
<feature type="region of interest" description="Disordered" evidence="8">
    <location>
        <begin position="118"/>
        <end position="139"/>
    </location>
</feature>
<dbReference type="PANTHER" id="PTHR43311:SF1">
    <property type="entry name" value="GLUTAMYL-Q TRNA(ASP) SYNTHETASE"/>
    <property type="match status" value="1"/>
</dbReference>
<keyword evidence="3 7" id="KW-0547">Nucleotide-binding</keyword>
<dbReference type="NCBIfam" id="NF004315">
    <property type="entry name" value="PRK05710.1-4"/>
    <property type="match status" value="1"/>
</dbReference>
<dbReference type="Gene3D" id="3.40.50.620">
    <property type="entry name" value="HUPs"/>
    <property type="match status" value="1"/>
</dbReference>
<dbReference type="InterPro" id="IPR000924">
    <property type="entry name" value="Glu/Gln-tRNA-synth"/>
</dbReference>
<dbReference type="SUPFAM" id="SSF52374">
    <property type="entry name" value="Nucleotidylyl transferase"/>
    <property type="match status" value="1"/>
</dbReference>
<reference evidence="10" key="2">
    <citation type="submission" date="2020-09" db="EMBL/GenBank/DDBJ databases">
        <authorList>
            <person name="Sun Q."/>
            <person name="Zhou Y."/>
        </authorList>
    </citation>
    <scope>NUCLEOTIDE SEQUENCE</scope>
    <source>
        <strain evidence="10">CGMCC 1.12426</strain>
    </source>
</reference>